<evidence type="ECO:0000259" key="4">
    <source>
        <dbReference type="Pfam" id="PF13472"/>
    </source>
</evidence>
<dbReference type="EMBL" id="QANS01000009">
    <property type="protein sequence ID" value="PTU28264.1"/>
    <property type="molecule type" value="Genomic_DNA"/>
</dbReference>
<dbReference type="InterPro" id="IPR013830">
    <property type="entry name" value="SGNH_hydro"/>
</dbReference>
<keyword evidence="3" id="KW-1133">Transmembrane helix</keyword>
<feature type="domain" description="SGNH hydrolase-type esterase" evidence="4">
    <location>
        <begin position="43"/>
        <end position="262"/>
    </location>
</feature>
<sequence>MGLKKIGRVAAWIFIALIVLVMGFIAHIYIEGRPTKGRPQYVAMGSSFAAGPAITQAAENSPWFCARSQDNYAHQLASLRGLSLVDVSCGGATTKGILGGGLLMLPAQIDAVTTETELVTVTIGGNDIGYTANIMAMGCDDSAPWYVRAIGGCKTRSTQEMEQALPKLFEHLVAIIDEVHRRAPKAQVVLLNYQTILPQKGTCERLGLSEAQVAQMHSIAEKLAAVTYAAAEGHGALLMDAKHLTQGHDVCASDPWINGMHPRKGLMGAPIHPTHTSMTAVAQGLNALLGPAR</sequence>
<dbReference type="PANTHER" id="PTHR37981:SF1">
    <property type="entry name" value="SGNH HYDROLASE-TYPE ESTERASE DOMAIN-CONTAINING PROTEIN"/>
    <property type="match status" value="1"/>
</dbReference>
<name>A0A2T5MB95_9GAMM</name>
<dbReference type="GO" id="GO:0019433">
    <property type="term" value="P:triglyceride catabolic process"/>
    <property type="evidence" value="ECO:0007669"/>
    <property type="project" value="TreeGrafter"/>
</dbReference>
<dbReference type="Gene3D" id="3.40.50.1110">
    <property type="entry name" value="SGNH hydrolase"/>
    <property type="match status" value="1"/>
</dbReference>
<feature type="disulfide bond" evidence="2">
    <location>
        <begin position="139"/>
        <end position="153"/>
    </location>
</feature>
<reference evidence="5 6" key="1">
    <citation type="submission" date="2018-04" db="EMBL/GenBank/DDBJ databases">
        <title>Novel species isolated from glacier.</title>
        <authorList>
            <person name="Liu Q."/>
            <person name="Xin Y.-H."/>
        </authorList>
    </citation>
    <scope>NUCLEOTIDE SEQUENCE [LARGE SCALE GENOMIC DNA]</scope>
    <source>
        <strain evidence="5 6">GT1R17</strain>
    </source>
</reference>
<dbReference type="Proteomes" id="UP000244248">
    <property type="component" value="Unassembled WGS sequence"/>
</dbReference>
<keyword evidence="3" id="KW-0812">Transmembrane</keyword>
<evidence type="ECO:0000256" key="1">
    <source>
        <dbReference type="PIRSR" id="PIRSR637460-1"/>
    </source>
</evidence>
<keyword evidence="6" id="KW-1185">Reference proteome</keyword>
<proteinExistence type="predicted"/>
<keyword evidence="5" id="KW-0378">Hydrolase</keyword>
<dbReference type="InterPro" id="IPR036514">
    <property type="entry name" value="SGNH_hydro_sf"/>
</dbReference>
<comment type="caution">
    <text evidence="5">The sequence shown here is derived from an EMBL/GenBank/DDBJ whole genome shotgun (WGS) entry which is preliminary data.</text>
</comment>
<protein>
    <submittedName>
        <fullName evidence="5">SGNH/GDSL hydrolase family protein</fullName>
    </submittedName>
</protein>
<organism evidence="5 6">
    <name type="scientific">Stenotrophobium rhamnosiphilum</name>
    <dbReference type="NCBI Taxonomy" id="2029166"/>
    <lineage>
        <taxon>Bacteria</taxon>
        <taxon>Pseudomonadati</taxon>
        <taxon>Pseudomonadota</taxon>
        <taxon>Gammaproteobacteria</taxon>
        <taxon>Nevskiales</taxon>
        <taxon>Nevskiaceae</taxon>
        <taxon>Stenotrophobium</taxon>
    </lineage>
</organism>
<keyword evidence="2" id="KW-1015">Disulfide bond</keyword>
<feature type="disulfide bond" evidence="2">
    <location>
        <begin position="203"/>
        <end position="251"/>
    </location>
</feature>
<feature type="active site" description="Nucleophile" evidence="1">
    <location>
        <position position="47"/>
    </location>
</feature>
<dbReference type="AlphaFoldDB" id="A0A2T5MB95"/>
<dbReference type="OrthoDB" id="5503950at2"/>
<dbReference type="InterPro" id="IPR037460">
    <property type="entry name" value="SEST-like"/>
</dbReference>
<accession>A0A2T5MB95</accession>
<dbReference type="PANTHER" id="PTHR37981">
    <property type="entry name" value="LIPASE 2"/>
    <property type="match status" value="1"/>
</dbReference>
<dbReference type="Pfam" id="PF13472">
    <property type="entry name" value="Lipase_GDSL_2"/>
    <property type="match status" value="1"/>
</dbReference>
<gene>
    <name evidence="5" type="ORF">CJD38_17675</name>
</gene>
<feature type="transmembrane region" description="Helical" evidence="3">
    <location>
        <begin position="9"/>
        <end position="30"/>
    </location>
</feature>
<keyword evidence="3" id="KW-0472">Membrane</keyword>
<dbReference type="CDD" id="cd01823">
    <property type="entry name" value="SEST_like"/>
    <property type="match status" value="1"/>
</dbReference>
<dbReference type="SUPFAM" id="SSF52266">
    <property type="entry name" value="SGNH hydrolase"/>
    <property type="match status" value="1"/>
</dbReference>
<feature type="disulfide bond" evidence="2">
    <location>
        <begin position="65"/>
        <end position="89"/>
    </location>
</feature>
<evidence type="ECO:0000256" key="3">
    <source>
        <dbReference type="SAM" id="Phobius"/>
    </source>
</evidence>
<evidence type="ECO:0000256" key="2">
    <source>
        <dbReference type="PIRSR" id="PIRSR637460-2"/>
    </source>
</evidence>
<dbReference type="GO" id="GO:0004806">
    <property type="term" value="F:triacylglycerol lipase activity"/>
    <property type="evidence" value="ECO:0007669"/>
    <property type="project" value="TreeGrafter"/>
</dbReference>
<feature type="active site" evidence="1">
    <location>
        <position position="272"/>
    </location>
</feature>
<evidence type="ECO:0000313" key="6">
    <source>
        <dbReference type="Proteomes" id="UP000244248"/>
    </source>
</evidence>
<evidence type="ECO:0000313" key="5">
    <source>
        <dbReference type="EMBL" id="PTU28264.1"/>
    </source>
</evidence>